<evidence type="ECO:0000313" key="2">
    <source>
        <dbReference type="Proteomes" id="UP000187735"/>
    </source>
</evidence>
<accession>A0A1P8WC91</accession>
<keyword evidence="2" id="KW-1185">Reference proteome</keyword>
<dbReference type="RefSeq" id="WP_077023370.1">
    <property type="nucleotide sequence ID" value="NZ_CP017641.1"/>
</dbReference>
<gene>
    <name evidence="1" type="ORF">Fuma_01234</name>
</gene>
<evidence type="ECO:0000313" key="1">
    <source>
        <dbReference type="EMBL" id="APZ91643.1"/>
    </source>
</evidence>
<dbReference type="STRING" id="1891926.Fuma_01234"/>
<organism evidence="1 2">
    <name type="scientific">Fuerstiella marisgermanici</name>
    <dbReference type="NCBI Taxonomy" id="1891926"/>
    <lineage>
        <taxon>Bacteria</taxon>
        <taxon>Pseudomonadati</taxon>
        <taxon>Planctomycetota</taxon>
        <taxon>Planctomycetia</taxon>
        <taxon>Planctomycetales</taxon>
        <taxon>Planctomycetaceae</taxon>
        <taxon>Fuerstiella</taxon>
    </lineage>
</organism>
<dbReference type="Proteomes" id="UP000187735">
    <property type="component" value="Chromosome"/>
</dbReference>
<proteinExistence type="predicted"/>
<sequence>MDDVEKLRRLSKYEAQDAVLFRDGDAEAMEFYSPFGPLIGRTQVTLHLIDHVNDHVEDILPSDRGTELLLSEEFCLSGGDDSLHEWVSNQVRRYVAGVEREGNVRIGMDHSAGS</sequence>
<name>A0A1P8WC91_9PLAN</name>
<dbReference type="KEGG" id="fmr:Fuma_01234"/>
<dbReference type="EMBL" id="CP017641">
    <property type="protein sequence ID" value="APZ91643.1"/>
    <property type="molecule type" value="Genomic_DNA"/>
</dbReference>
<protein>
    <submittedName>
        <fullName evidence="1">Uncharacterized protein</fullName>
    </submittedName>
</protein>
<dbReference type="AlphaFoldDB" id="A0A1P8WC91"/>
<reference evidence="1 2" key="1">
    <citation type="journal article" date="2016" name="Front. Microbiol.">
        <title>Fuerstia marisgermanicae gen. nov., sp. nov., an Unusual Member of the Phylum Planctomycetes from the German Wadden Sea.</title>
        <authorList>
            <person name="Kohn T."/>
            <person name="Heuer A."/>
            <person name="Jogler M."/>
            <person name="Vollmers J."/>
            <person name="Boedeker C."/>
            <person name="Bunk B."/>
            <person name="Rast P."/>
            <person name="Borchert D."/>
            <person name="Glockner I."/>
            <person name="Freese H.M."/>
            <person name="Klenk H.P."/>
            <person name="Overmann J."/>
            <person name="Kaster A.K."/>
            <person name="Rohde M."/>
            <person name="Wiegand S."/>
            <person name="Jogler C."/>
        </authorList>
    </citation>
    <scope>NUCLEOTIDE SEQUENCE [LARGE SCALE GENOMIC DNA]</scope>
    <source>
        <strain evidence="1 2">NH11</strain>
    </source>
</reference>